<feature type="transmembrane region" description="Helical" evidence="6">
    <location>
        <begin position="95"/>
        <end position="116"/>
    </location>
</feature>
<evidence type="ECO:0000256" key="3">
    <source>
        <dbReference type="ARBA" id="ARBA00022692"/>
    </source>
</evidence>
<feature type="transmembrane region" description="Helical" evidence="6">
    <location>
        <begin position="243"/>
        <end position="265"/>
    </location>
</feature>
<gene>
    <name evidence="8" type="ORF">I8J29_16975</name>
</gene>
<evidence type="ECO:0000313" key="9">
    <source>
        <dbReference type="Proteomes" id="UP000670947"/>
    </source>
</evidence>
<keyword evidence="3 6" id="KW-0812">Transmembrane</keyword>
<feature type="transmembrane region" description="Helical" evidence="6">
    <location>
        <begin position="216"/>
        <end position="236"/>
    </location>
</feature>
<organism evidence="8 9">
    <name type="scientific">Paenibacillus artemisiicola</name>
    <dbReference type="NCBI Taxonomy" id="1172618"/>
    <lineage>
        <taxon>Bacteria</taxon>
        <taxon>Bacillati</taxon>
        <taxon>Bacillota</taxon>
        <taxon>Bacilli</taxon>
        <taxon>Bacillales</taxon>
        <taxon>Paenibacillaceae</taxon>
        <taxon>Paenibacillus</taxon>
    </lineage>
</organism>
<name>A0ABS3WC86_9BACL</name>
<dbReference type="EMBL" id="JAGGDJ010000013">
    <property type="protein sequence ID" value="MBO7745902.1"/>
    <property type="molecule type" value="Genomic_DNA"/>
</dbReference>
<dbReference type="InterPro" id="IPR037185">
    <property type="entry name" value="EmrE-like"/>
</dbReference>
<feature type="transmembrane region" description="Helical" evidence="6">
    <location>
        <begin position="271"/>
        <end position="292"/>
    </location>
</feature>
<accession>A0ABS3WC86</accession>
<comment type="similarity">
    <text evidence="2">Belongs to the EamA transporter family.</text>
</comment>
<feature type="transmembrane region" description="Helical" evidence="6">
    <location>
        <begin position="153"/>
        <end position="173"/>
    </location>
</feature>
<dbReference type="InterPro" id="IPR000620">
    <property type="entry name" value="EamA_dom"/>
</dbReference>
<sequence length="301" mass="31194">MKRLKIYAMLAGFSVFTGASFDLAKYTAGYFSPLAAAAWRFGLAAPALLVLLHATEGIRFAPVRRNALAYAALGVVGIFGFSALFFWGLRYTSPVNGALIMALNPLLTSVAGRFILKDRMTPRQTAGLGAALAGVAIVVLHGSPGAIRTLSFSAGDLLLFAANLCWTGYGVLGRRLVRDGSALSTTAYSTLAGALCLIAAAQFAPSPAPLERVPLGSWGAIAFMAFFTSVLGYSWWNKGMAEIGAGPTSVFFNAVPVVTMAVSLADGVPVTAAQAVGALLVLSGVWTAAAPLPAGRRRGES</sequence>
<feature type="transmembrane region" description="Helical" evidence="6">
    <location>
        <begin position="34"/>
        <end position="55"/>
    </location>
</feature>
<dbReference type="InterPro" id="IPR050638">
    <property type="entry name" value="AA-Vitamin_Transporters"/>
</dbReference>
<dbReference type="Pfam" id="PF00892">
    <property type="entry name" value="EamA"/>
    <property type="match status" value="2"/>
</dbReference>
<dbReference type="PANTHER" id="PTHR32322:SF2">
    <property type="entry name" value="EAMA DOMAIN-CONTAINING PROTEIN"/>
    <property type="match status" value="1"/>
</dbReference>
<keyword evidence="4 6" id="KW-1133">Transmembrane helix</keyword>
<proteinExistence type="inferred from homology"/>
<protein>
    <submittedName>
        <fullName evidence="8">DMT family transporter</fullName>
    </submittedName>
</protein>
<feature type="transmembrane region" description="Helical" evidence="6">
    <location>
        <begin position="128"/>
        <end position="147"/>
    </location>
</feature>
<evidence type="ECO:0000256" key="4">
    <source>
        <dbReference type="ARBA" id="ARBA00022989"/>
    </source>
</evidence>
<evidence type="ECO:0000256" key="2">
    <source>
        <dbReference type="ARBA" id="ARBA00007362"/>
    </source>
</evidence>
<evidence type="ECO:0000256" key="6">
    <source>
        <dbReference type="SAM" id="Phobius"/>
    </source>
</evidence>
<evidence type="ECO:0000313" key="8">
    <source>
        <dbReference type="EMBL" id="MBO7745902.1"/>
    </source>
</evidence>
<dbReference type="Proteomes" id="UP000670947">
    <property type="component" value="Unassembled WGS sequence"/>
</dbReference>
<comment type="caution">
    <text evidence="8">The sequence shown here is derived from an EMBL/GenBank/DDBJ whole genome shotgun (WGS) entry which is preliminary data.</text>
</comment>
<evidence type="ECO:0000259" key="7">
    <source>
        <dbReference type="Pfam" id="PF00892"/>
    </source>
</evidence>
<evidence type="ECO:0000256" key="1">
    <source>
        <dbReference type="ARBA" id="ARBA00004127"/>
    </source>
</evidence>
<reference evidence="8 9" key="1">
    <citation type="submission" date="2021-03" db="EMBL/GenBank/DDBJ databases">
        <title>Paenibacillus artemisicola MWE-103 whole genome sequence.</title>
        <authorList>
            <person name="Ham Y.J."/>
        </authorList>
    </citation>
    <scope>NUCLEOTIDE SEQUENCE [LARGE SCALE GENOMIC DNA]</scope>
    <source>
        <strain evidence="8 9">MWE-103</strain>
    </source>
</reference>
<dbReference type="Gene3D" id="1.10.3730.20">
    <property type="match status" value="1"/>
</dbReference>
<dbReference type="RefSeq" id="WP_208848724.1">
    <property type="nucleotide sequence ID" value="NZ_JAGGDJ010000013.1"/>
</dbReference>
<feature type="transmembrane region" description="Helical" evidence="6">
    <location>
        <begin position="185"/>
        <end position="204"/>
    </location>
</feature>
<comment type="subcellular location">
    <subcellularLocation>
        <location evidence="1">Endomembrane system</location>
        <topology evidence="1">Multi-pass membrane protein</topology>
    </subcellularLocation>
</comment>
<feature type="transmembrane region" description="Helical" evidence="6">
    <location>
        <begin position="67"/>
        <end position="89"/>
    </location>
</feature>
<evidence type="ECO:0000256" key="5">
    <source>
        <dbReference type="ARBA" id="ARBA00023136"/>
    </source>
</evidence>
<keyword evidence="5 6" id="KW-0472">Membrane</keyword>
<feature type="domain" description="EamA" evidence="7">
    <location>
        <begin position="154"/>
        <end position="286"/>
    </location>
</feature>
<dbReference type="PANTHER" id="PTHR32322">
    <property type="entry name" value="INNER MEMBRANE TRANSPORTER"/>
    <property type="match status" value="1"/>
</dbReference>
<feature type="domain" description="EamA" evidence="7">
    <location>
        <begin position="7"/>
        <end position="139"/>
    </location>
</feature>
<keyword evidence="9" id="KW-1185">Reference proteome</keyword>
<dbReference type="SUPFAM" id="SSF103481">
    <property type="entry name" value="Multidrug resistance efflux transporter EmrE"/>
    <property type="match status" value="2"/>
</dbReference>